<dbReference type="PROSITE" id="PS51039">
    <property type="entry name" value="ZF_AN1"/>
    <property type="match status" value="2"/>
</dbReference>
<dbReference type="EMBL" id="CAJVPV010003355">
    <property type="protein sequence ID" value="CAG8549942.1"/>
    <property type="molecule type" value="Genomic_DNA"/>
</dbReference>
<evidence type="ECO:0000256" key="6">
    <source>
        <dbReference type="SAM" id="MobiDB-lite"/>
    </source>
</evidence>
<dbReference type="Pfam" id="PF01428">
    <property type="entry name" value="zf-AN1"/>
    <property type="match status" value="2"/>
</dbReference>
<protein>
    <submittedName>
        <fullName evidence="8">7247_t:CDS:1</fullName>
    </submittedName>
</protein>
<dbReference type="Gene3D" id="4.10.1110.10">
    <property type="entry name" value="AN1-like Zinc finger"/>
    <property type="match status" value="2"/>
</dbReference>
<dbReference type="OrthoDB" id="431929at2759"/>
<dbReference type="GO" id="GO:0008270">
    <property type="term" value="F:zinc ion binding"/>
    <property type="evidence" value="ECO:0007669"/>
    <property type="project" value="UniProtKB-KW"/>
</dbReference>
<comment type="caution">
    <text evidence="8">The sequence shown here is derived from an EMBL/GenBank/DDBJ whole genome shotgun (WGS) entry which is preliminary data.</text>
</comment>
<keyword evidence="2" id="KW-0677">Repeat</keyword>
<keyword evidence="4" id="KW-0862">Zinc</keyword>
<feature type="domain" description="AN1-type" evidence="7">
    <location>
        <begin position="94"/>
        <end position="142"/>
    </location>
</feature>
<dbReference type="InterPro" id="IPR000058">
    <property type="entry name" value="Znf_AN1"/>
</dbReference>
<name>A0A9N9AZ51_9GLOM</name>
<evidence type="ECO:0000256" key="5">
    <source>
        <dbReference type="PROSITE-ProRule" id="PRU00449"/>
    </source>
</evidence>
<keyword evidence="3 5" id="KW-0863">Zinc-finger</keyword>
<dbReference type="AlphaFoldDB" id="A0A9N9AZ51"/>
<sequence>MELFDVGRHCANPDCKQLDYLPIKCQYCKKSFCSEHSKPVEHNCADAPKGDGERVPICPLCNSPVPVSRGEDPNIRMDRHIANDCRPPPASTSTKPFNSCSFKTCKARVAVRLVCSGCGKTYCIKHRLEPDHMCEEVKKENKKSNISKFEAKPTKLTNTPSTSKNNNTSTKIPKTRTVKAWLYNTALQTF</sequence>
<feature type="compositionally biased region" description="Low complexity" evidence="6">
    <location>
        <begin position="154"/>
        <end position="172"/>
    </location>
</feature>
<accession>A0A9N9AZ51</accession>
<dbReference type="InterPro" id="IPR035896">
    <property type="entry name" value="AN1-like_Znf"/>
</dbReference>
<dbReference type="Proteomes" id="UP000789342">
    <property type="component" value="Unassembled WGS sequence"/>
</dbReference>
<evidence type="ECO:0000313" key="8">
    <source>
        <dbReference type="EMBL" id="CAG8549942.1"/>
    </source>
</evidence>
<dbReference type="Pfam" id="PF25403">
    <property type="entry name" value="zf-C2H2_ZFAND2"/>
    <property type="match status" value="1"/>
</dbReference>
<dbReference type="SUPFAM" id="SSF118310">
    <property type="entry name" value="AN1-like Zinc finger"/>
    <property type="match status" value="2"/>
</dbReference>
<evidence type="ECO:0000256" key="2">
    <source>
        <dbReference type="ARBA" id="ARBA00022737"/>
    </source>
</evidence>
<feature type="domain" description="AN1-type" evidence="7">
    <location>
        <begin position="4"/>
        <end position="52"/>
    </location>
</feature>
<gene>
    <name evidence="8" type="ORF">AMORRO_LOCUS5526</name>
</gene>
<reference evidence="8" key="1">
    <citation type="submission" date="2021-06" db="EMBL/GenBank/DDBJ databases">
        <authorList>
            <person name="Kallberg Y."/>
            <person name="Tangrot J."/>
            <person name="Rosling A."/>
        </authorList>
    </citation>
    <scope>NUCLEOTIDE SEQUENCE</scope>
    <source>
        <strain evidence="8">CL551</strain>
    </source>
</reference>
<evidence type="ECO:0000313" key="9">
    <source>
        <dbReference type="Proteomes" id="UP000789342"/>
    </source>
</evidence>
<dbReference type="GO" id="GO:0005737">
    <property type="term" value="C:cytoplasm"/>
    <property type="evidence" value="ECO:0007669"/>
    <property type="project" value="TreeGrafter"/>
</dbReference>
<dbReference type="InterPro" id="IPR057357">
    <property type="entry name" value="Znf-C2H2_ZFAND2A/B"/>
</dbReference>
<organism evidence="8 9">
    <name type="scientific">Acaulospora morrowiae</name>
    <dbReference type="NCBI Taxonomy" id="94023"/>
    <lineage>
        <taxon>Eukaryota</taxon>
        <taxon>Fungi</taxon>
        <taxon>Fungi incertae sedis</taxon>
        <taxon>Mucoromycota</taxon>
        <taxon>Glomeromycotina</taxon>
        <taxon>Glomeromycetes</taxon>
        <taxon>Diversisporales</taxon>
        <taxon>Acaulosporaceae</taxon>
        <taxon>Acaulospora</taxon>
    </lineage>
</organism>
<dbReference type="PANTHER" id="PTHR14677:SF40">
    <property type="entry name" value="CDC48-ASSOCIATED UBIQUITIN-LIKE_ZINC FINGER PROTEIN 1"/>
    <property type="match status" value="1"/>
</dbReference>
<keyword evidence="9" id="KW-1185">Reference proteome</keyword>
<evidence type="ECO:0000259" key="7">
    <source>
        <dbReference type="PROSITE" id="PS51039"/>
    </source>
</evidence>
<keyword evidence="1" id="KW-0479">Metal-binding</keyword>
<proteinExistence type="predicted"/>
<feature type="region of interest" description="Disordered" evidence="6">
    <location>
        <begin position="145"/>
        <end position="172"/>
    </location>
</feature>
<dbReference type="SMART" id="SM00154">
    <property type="entry name" value="ZnF_AN1"/>
    <property type="match status" value="2"/>
</dbReference>
<dbReference type="PANTHER" id="PTHR14677">
    <property type="entry name" value="ARSENITE INDUCUBLE RNA ASSOCIATED PROTEIN AIP-1-RELATED"/>
    <property type="match status" value="1"/>
</dbReference>
<evidence type="ECO:0000256" key="1">
    <source>
        <dbReference type="ARBA" id="ARBA00022723"/>
    </source>
</evidence>
<evidence type="ECO:0000256" key="4">
    <source>
        <dbReference type="ARBA" id="ARBA00022833"/>
    </source>
</evidence>
<evidence type="ECO:0000256" key="3">
    <source>
        <dbReference type="ARBA" id="ARBA00022771"/>
    </source>
</evidence>